<comment type="caution">
    <text evidence="2">The sequence shown here is derived from an EMBL/GenBank/DDBJ whole genome shotgun (WGS) entry which is preliminary data.</text>
</comment>
<dbReference type="Proteomes" id="UP000216188">
    <property type="component" value="Unassembled WGS sequence"/>
</dbReference>
<evidence type="ECO:0000313" key="2">
    <source>
        <dbReference type="EMBL" id="OYR21960.1"/>
    </source>
</evidence>
<sequence>MFRNIGWCPHISKCRASQEKLEPDDVLEKKPKAEKHLSA</sequence>
<evidence type="ECO:0000256" key="1">
    <source>
        <dbReference type="SAM" id="MobiDB-lite"/>
    </source>
</evidence>
<evidence type="ECO:0000313" key="3">
    <source>
        <dbReference type="Proteomes" id="UP000216188"/>
    </source>
</evidence>
<proteinExistence type="predicted"/>
<name>A0A256G4U3_9HYPH</name>
<accession>A0A256G4U3</accession>
<organism evidence="2 3">
    <name type="scientific">Brucella pseudogrignonensis</name>
    <dbReference type="NCBI Taxonomy" id="419475"/>
    <lineage>
        <taxon>Bacteria</taxon>
        <taxon>Pseudomonadati</taxon>
        <taxon>Pseudomonadota</taxon>
        <taxon>Alphaproteobacteria</taxon>
        <taxon>Hyphomicrobiales</taxon>
        <taxon>Brucellaceae</taxon>
        <taxon>Brucella/Ochrobactrum group</taxon>
        <taxon>Brucella</taxon>
    </lineage>
</organism>
<keyword evidence="3" id="KW-1185">Reference proteome</keyword>
<dbReference type="EMBL" id="NNRM01000046">
    <property type="protein sequence ID" value="OYR21960.1"/>
    <property type="molecule type" value="Genomic_DNA"/>
</dbReference>
<gene>
    <name evidence="2" type="ORF">CEV34_4761</name>
</gene>
<protein>
    <submittedName>
        <fullName evidence="2">Uncharacterized protein</fullName>
    </submittedName>
</protein>
<reference evidence="2 3" key="1">
    <citation type="submission" date="2017-07" db="EMBL/GenBank/DDBJ databases">
        <title>Phylogenetic study on the rhizospheric bacterium Ochrobactrum sp. A44.</title>
        <authorList>
            <person name="Krzyzanowska D.M."/>
            <person name="Ossowicki A."/>
            <person name="Rajewska M."/>
            <person name="Maciag T."/>
            <person name="Kaczynski Z."/>
            <person name="Czerwicka M."/>
            <person name="Jafra S."/>
        </authorList>
    </citation>
    <scope>NUCLEOTIDE SEQUENCE [LARGE SCALE GENOMIC DNA]</scope>
    <source>
        <strain evidence="2 3">CCUG 30717</strain>
    </source>
</reference>
<feature type="region of interest" description="Disordered" evidence="1">
    <location>
        <begin position="18"/>
        <end position="39"/>
    </location>
</feature>
<dbReference type="AlphaFoldDB" id="A0A256G4U3"/>